<reference evidence="1" key="1">
    <citation type="submission" date="2014-07" db="EMBL/GenBank/DDBJ databases">
        <authorList>
            <person name="Martin A.A"/>
            <person name="De Silva N."/>
        </authorList>
    </citation>
    <scope>NUCLEOTIDE SEQUENCE</scope>
</reference>
<evidence type="ECO:0000313" key="1">
    <source>
        <dbReference type="Proteomes" id="UP000035680"/>
    </source>
</evidence>
<reference evidence="2" key="2">
    <citation type="submission" date="2015-08" db="UniProtKB">
        <authorList>
            <consortium name="WormBaseParasite"/>
        </authorList>
    </citation>
    <scope>IDENTIFICATION</scope>
</reference>
<evidence type="ECO:0000313" key="2">
    <source>
        <dbReference type="WBParaSite" id="SVE_1118000.1"/>
    </source>
</evidence>
<dbReference type="Proteomes" id="UP000035680">
    <property type="component" value="Unassembled WGS sequence"/>
</dbReference>
<accession>A0A0K0FPN6</accession>
<keyword evidence="1" id="KW-1185">Reference proteome</keyword>
<dbReference type="WBParaSite" id="SVE_1118000.1">
    <property type="protein sequence ID" value="SVE_1118000.1"/>
    <property type="gene ID" value="SVE_1118000"/>
</dbReference>
<name>A0A0K0FPN6_STRVS</name>
<organism evidence="1 2">
    <name type="scientific">Strongyloides venezuelensis</name>
    <name type="common">Threadworm</name>
    <dbReference type="NCBI Taxonomy" id="75913"/>
    <lineage>
        <taxon>Eukaryota</taxon>
        <taxon>Metazoa</taxon>
        <taxon>Ecdysozoa</taxon>
        <taxon>Nematoda</taxon>
        <taxon>Chromadorea</taxon>
        <taxon>Rhabditida</taxon>
        <taxon>Tylenchina</taxon>
        <taxon>Panagrolaimomorpha</taxon>
        <taxon>Strongyloidoidea</taxon>
        <taxon>Strongyloididae</taxon>
        <taxon>Strongyloides</taxon>
    </lineage>
</organism>
<proteinExistence type="predicted"/>
<protein>
    <submittedName>
        <fullName evidence="2">Cilia- and flagella-associated protein 299</fullName>
    </submittedName>
</protein>
<sequence>MTFAKIVDELALKFLCIGKLADKQIKELHVMFFDIFLATKNSEIIKSPGYLQFFRMKEKVKSDIKKIDLNNQDFSAMTINLKKDIEEYIKRKDFLAESDNQLERILYEDDIDTNKYINYNKKDIVTHIGYKIYYKNQIRLQLNHYRTYSVIQSKKVKKNYAVI</sequence>
<dbReference type="AlphaFoldDB" id="A0A0K0FPN6"/>